<evidence type="ECO:0000256" key="1">
    <source>
        <dbReference type="ARBA" id="ARBA00022670"/>
    </source>
</evidence>
<dbReference type="GO" id="GO:0006508">
    <property type="term" value="P:proteolysis"/>
    <property type="evidence" value="ECO:0007669"/>
    <property type="project" value="UniProtKB-KW"/>
</dbReference>
<dbReference type="PANTHER" id="PTHR11010">
    <property type="entry name" value="PROTEASE S28 PRO-X CARBOXYPEPTIDASE-RELATED"/>
    <property type="match status" value="1"/>
</dbReference>
<accession>A0A1H6DU70</accession>
<dbReference type="SUPFAM" id="SSF53474">
    <property type="entry name" value="alpha/beta-Hydrolases"/>
    <property type="match status" value="1"/>
</dbReference>
<keyword evidence="7" id="KW-1185">Reference proteome</keyword>
<organism evidence="5 8">
    <name type="scientific">Saccharopolyspora kobensis</name>
    <dbReference type="NCBI Taxonomy" id="146035"/>
    <lineage>
        <taxon>Bacteria</taxon>
        <taxon>Bacillati</taxon>
        <taxon>Actinomycetota</taxon>
        <taxon>Actinomycetes</taxon>
        <taxon>Pseudonocardiales</taxon>
        <taxon>Pseudonocardiaceae</taxon>
        <taxon>Saccharopolyspora</taxon>
    </lineage>
</organism>
<dbReference type="PANTHER" id="PTHR11010:SF38">
    <property type="entry name" value="LYSOSOMAL PRO-X CARBOXYPEPTIDASE"/>
    <property type="match status" value="1"/>
</dbReference>
<dbReference type="EMBL" id="FNVB01000007">
    <property type="protein sequence ID" value="SEG88828.1"/>
    <property type="molecule type" value="Genomic_DNA"/>
</dbReference>
<keyword evidence="3" id="KW-0378">Hydrolase</keyword>
<keyword evidence="2 4" id="KW-0732">Signal</keyword>
<dbReference type="Proteomes" id="UP000199690">
    <property type="component" value="Unassembled WGS sequence"/>
</dbReference>
<dbReference type="InterPro" id="IPR008761">
    <property type="entry name" value="Peptidase_S37"/>
</dbReference>
<dbReference type="AlphaFoldDB" id="A0A1H6DU70"/>
<evidence type="ECO:0000313" key="5">
    <source>
        <dbReference type="EMBL" id="SEG88828.1"/>
    </source>
</evidence>
<keyword evidence="1" id="KW-0645">Protease</keyword>
<dbReference type="RefSeq" id="WP_093354615.1">
    <property type="nucleotide sequence ID" value="NZ_FNVB01000007.1"/>
</dbReference>
<dbReference type="Pfam" id="PF05576">
    <property type="entry name" value="Peptidase_S37"/>
    <property type="match status" value="1"/>
</dbReference>
<dbReference type="Proteomes" id="UP000236729">
    <property type="component" value="Unassembled WGS sequence"/>
</dbReference>
<reference evidence="5" key="1">
    <citation type="submission" date="2016-10" db="EMBL/GenBank/DDBJ databases">
        <authorList>
            <person name="de Groot N.N."/>
        </authorList>
    </citation>
    <scope>NUCLEOTIDE SEQUENCE [LARGE SCALE GENOMIC DNA]</scope>
    <source>
        <strain evidence="5">ATCC 20501</strain>
    </source>
</reference>
<dbReference type="SMR" id="A0A1H6DU70"/>
<reference evidence="7 8" key="2">
    <citation type="submission" date="2016-10" db="EMBL/GenBank/DDBJ databases">
        <authorList>
            <person name="Varghese N."/>
            <person name="Submissions S."/>
        </authorList>
    </citation>
    <scope>NUCLEOTIDE SEQUENCE [LARGE SCALE GENOMIC DNA]</scope>
    <source>
        <strain evidence="8">ATCC 20501</strain>
        <strain evidence="6 7">CGMCC 4.3529</strain>
    </source>
</reference>
<dbReference type="GO" id="GO:0008239">
    <property type="term" value="F:dipeptidyl-peptidase activity"/>
    <property type="evidence" value="ECO:0007669"/>
    <property type="project" value="TreeGrafter"/>
</dbReference>
<evidence type="ECO:0000313" key="8">
    <source>
        <dbReference type="Proteomes" id="UP000236729"/>
    </source>
</evidence>
<feature type="chain" id="PRO_5030028652" evidence="4">
    <location>
        <begin position="25"/>
        <end position="456"/>
    </location>
</feature>
<evidence type="ECO:0000313" key="6">
    <source>
        <dbReference type="EMBL" id="SFD98519.1"/>
    </source>
</evidence>
<name>A0A1H6DU70_9PSEU</name>
<evidence type="ECO:0000256" key="4">
    <source>
        <dbReference type="SAM" id="SignalP"/>
    </source>
</evidence>
<dbReference type="InterPro" id="IPR029058">
    <property type="entry name" value="AB_hydrolase_fold"/>
</dbReference>
<evidence type="ECO:0000256" key="2">
    <source>
        <dbReference type="ARBA" id="ARBA00022729"/>
    </source>
</evidence>
<dbReference type="ESTHER" id="sachi-a0a1h6du70">
    <property type="family name" value="Peptidase_S37"/>
</dbReference>
<sequence length="456" mass="51194">MNWRGLVTTVAVCGMLLVGAPVGAAPPADDVRDRLEAVPDLTVVGERPTEPGFRLFDLTFTQPADHRNPAAGQFQQRLTLLHRDLSRPTVLYTSGYGLPEKTARTEPTRLVDGNQVSLEHRFFTPSRPDPADWGDLDIWQAATDQHRVISALRAVYDDQWITTGASKGGMTAVYHRRFYPDDVDGTVAYVAPNDVDNDQDRYDEFLAGVGTDPACRAALTAVQREALVRRDELVAKFQAYADAEGLTFDRIIGDIDRGFEMVVIDTPFAFWQYRGQDDCAQVPATTASTDEIYAFFDRTTEFRFYTDQGIEPYAPYYYQAGTQLGWPHVSDEPLADLLHNRELSQPRNLVSREIPMRFEPGVMHRVDAWVRSRGSELMFVNGERDPWSAEPFELGPGTRDSYSYLVPGANHGAKIEGLPADQRAEAEQTLRRWAEVEAPAMRSAVLDAEPLQRHPR</sequence>
<accession>A0A1I1WU14</accession>
<protein>
    <submittedName>
        <fullName evidence="5">PS-10 peptidase S37</fullName>
    </submittedName>
</protein>
<gene>
    <name evidence="5" type="ORF">SAMN02982929_05024</name>
    <name evidence="6" type="ORF">SAMN05216506_1084</name>
</gene>
<feature type="signal peptide" evidence="4">
    <location>
        <begin position="1"/>
        <end position="24"/>
    </location>
</feature>
<dbReference type="Gene3D" id="3.40.50.1820">
    <property type="entry name" value="alpha/beta hydrolase"/>
    <property type="match status" value="2"/>
</dbReference>
<dbReference type="EMBL" id="FOME01000008">
    <property type="protein sequence ID" value="SFD98519.1"/>
    <property type="molecule type" value="Genomic_DNA"/>
</dbReference>
<evidence type="ECO:0000313" key="7">
    <source>
        <dbReference type="Proteomes" id="UP000199690"/>
    </source>
</evidence>
<evidence type="ECO:0000256" key="3">
    <source>
        <dbReference type="ARBA" id="ARBA00022801"/>
    </source>
</evidence>
<proteinExistence type="predicted"/>